<evidence type="ECO:0000256" key="5">
    <source>
        <dbReference type="ARBA" id="ARBA00023002"/>
    </source>
</evidence>
<dbReference type="GO" id="GO:0051287">
    <property type="term" value="F:NAD binding"/>
    <property type="evidence" value="ECO:0007669"/>
    <property type="project" value="InterPro"/>
</dbReference>
<dbReference type="Gene3D" id="3.40.50.720">
    <property type="entry name" value="NAD(P)-binding Rossmann-like Domain"/>
    <property type="match status" value="1"/>
</dbReference>
<feature type="domain" description="3-hydroxyisobutyrate dehydrogenase-like NAD-binding" evidence="10">
    <location>
        <begin position="185"/>
        <end position="310"/>
    </location>
</feature>
<dbReference type="GO" id="GO:0006574">
    <property type="term" value="P:L-valine catabolic process"/>
    <property type="evidence" value="ECO:0007669"/>
    <property type="project" value="TreeGrafter"/>
</dbReference>
<dbReference type="PANTHER" id="PTHR22981">
    <property type="entry name" value="3-HYDROXYISOBUTYRATE DEHYDROGENASE-RELATED"/>
    <property type="match status" value="1"/>
</dbReference>
<dbReference type="InterPro" id="IPR015815">
    <property type="entry name" value="HIBADH-related"/>
</dbReference>
<dbReference type="FunFam" id="1.10.1040.10:FF:000006">
    <property type="entry name" value="3-hydroxyisobutyrate dehydrogenase"/>
    <property type="match status" value="1"/>
</dbReference>
<name>A0A2S4KTP8_9HYPO</name>
<dbReference type="STRING" id="94208.A0A2S4KTP8"/>
<proteinExistence type="inferred from homology"/>
<comment type="similarity">
    <text evidence="2">Belongs to the HIBADH-related family. 3-hydroxyisobutyrate dehydrogenase subfamily.</text>
</comment>
<dbReference type="PIRSF" id="PIRSF000103">
    <property type="entry name" value="HIBADH"/>
    <property type="match status" value="1"/>
</dbReference>
<keyword evidence="6" id="KW-0520">NAD</keyword>
<dbReference type="InterPro" id="IPR036291">
    <property type="entry name" value="NAD(P)-bd_dom_sf"/>
</dbReference>
<organism evidence="11 12">
    <name type="scientific">Tolypocladium paradoxum</name>
    <dbReference type="NCBI Taxonomy" id="94208"/>
    <lineage>
        <taxon>Eukaryota</taxon>
        <taxon>Fungi</taxon>
        <taxon>Dikarya</taxon>
        <taxon>Ascomycota</taxon>
        <taxon>Pezizomycotina</taxon>
        <taxon>Sordariomycetes</taxon>
        <taxon>Hypocreomycetidae</taxon>
        <taxon>Hypocreales</taxon>
        <taxon>Ophiocordycipitaceae</taxon>
        <taxon>Tolypocladium</taxon>
    </lineage>
</organism>
<gene>
    <name evidence="11" type="ORF">TPAR_06266</name>
</gene>
<dbReference type="InterPro" id="IPR013328">
    <property type="entry name" value="6PGD_dom2"/>
</dbReference>
<keyword evidence="5" id="KW-0560">Oxidoreductase</keyword>
<keyword evidence="12" id="KW-1185">Reference proteome</keyword>
<dbReference type="OrthoDB" id="21615at2759"/>
<dbReference type="GO" id="GO:0008442">
    <property type="term" value="F:3-hydroxyisobutyrate dehydrogenase activity"/>
    <property type="evidence" value="ECO:0007669"/>
    <property type="project" value="UniProtKB-EC"/>
</dbReference>
<dbReference type="PROSITE" id="PS00895">
    <property type="entry name" value="3_HYDROXYISOBUT_DH"/>
    <property type="match status" value="1"/>
</dbReference>
<dbReference type="AlphaFoldDB" id="A0A2S4KTP8"/>
<dbReference type="SUPFAM" id="SSF48179">
    <property type="entry name" value="6-phosphogluconate dehydrogenase C-terminal domain-like"/>
    <property type="match status" value="1"/>
</dbReference>
<dbReference type="PANTHER" id="PTHR22981:SF81">
    <property type="entry name" value="DEHYDROGENASE, PUTATIVE-RELATED"/>
    <property type="match status" value="1"/>
</dbReference>
<evidence type="ECO:0000313" key="12">
    <source>
        <dbReference type="Proteomes" id="UP000237481"/>
    </source>
</evidence>
<sequence length="316" mass="33461">MNLNIGFIGLGAMGYGMASNIRKKMPKDGVLYIFDVDLSVCHKFKEEFGGYGKVEIVDNAKEAAENSAGVVSVLPSAAIVRDTFLNETTGIIASKKNGERLLLECSTIDSSSAQSIGRQVVAAMSGVYIDGPVSGGAPGATSGTLSFMLGHPKPGPNPSTAEKCLLGMVLMMGHPQKLFWCGELGSGTTAKIVNNYLSGTILLANCEAMALGVRAGLDPKLLFEVVSNSTGQSFMFSNVNPVPGLSPDAPASRDYQGGFREPMMIKDMTLAIDAAEAVGVNPSLAKAARYVYREASEDPYCAQRDATVVYHWLSRK</sequence>
<evidence type="ECO:0000259" key="9">
    <source>
        <dbReference type="Pfam" id="PF03446"/>
    </source>
</evidence>
<dbReference type="InterPro" id="IPR029154">
    <property type="entry name" value="HIBADH-like_NADP-bd"/>
</dbReference>
<evidence type="ECO:0000256" key="4">
    <source>
        <dbReference type="ARBA" id="ARBA00022456"/>
    </source>
</evidence>
<feature type="active site" evidence="8">
    <location>
        <position position="191"/>
    </location>
</feature>
<accession>A0A2S4KTP8</accession>
<dbReference type="Pfam" id="PF03446">
    <property type="entry name" value="NAD_binding_2"/>
    <property type="match status" value="1"/>
</dbReference>
<evidence type="ECO:0000256" key="1">
    <source>
        <dbReference type="ARBA" id="ARBA00005109"/>
    </source>
</evidence>
<comment type="pathway">
    <text evidence="1">Amino-acid degradation; L-valine degradation.</text>
</comment>
<dbReference type="GO" id="GO:0050661">
    <property type="term" value="F:NADP binding"/>
    <property type="evidence" value="ECO:0007669"/>
    <property type="project" value="InterPro"/>
</dbReference>
<dbReference type="InterPro" id="IPR006115">
    <property type="entry name" value="6PGDH_NADP-bd"/>
</dbReference>
<protein>
    <recommendedName>
        <fullName evidence="3">3-hydroxyisobutyrate dehydrogenase</fullName>
        <ecNumber evidence="3">1.1.1.31</ecNumber>
    </recommendedName>
</protein>
<dbReference type="EC" id="1.1.1.31" evidence="3"/>
<dbReference type="SUPFAM" id="SSF51735">
    <property type="entry name" value="NAD(P)-binding Rossmann-fold domains"/>
    <property type="match status" value="1"/>
</dbReference>
<evidence type="ECO:0000256" key="3">
    <source>
        <dbReference type="ARBA" id="ARBA00012991"/>
    </source>
</evidence>
<feature type="domain" description="6-phosphogluconate dehydrogenase NADP-binding" evidence="9">
    <location>
        <begin position="4"/>
        <end position="151"/>
    </location>
</feature>
<evidence type="ECO:0000256" key="8">
    <source>
        <dbReference type="PIRSR" id="PIRSR000103-1"/>
    </source>
</evidence>
<evidence type="ECO:0000256" key="6">
    <source>
        <dbReference type="ARBA" id="ARBA00023027"/>
    </source>
</evidence>
<evidence type="ECO:0000313" key="11">
    <source>
        <dbReference type="EMBL" id="POR33571.1"/>
    </source>
</evidence>
<dbReference type="InterPro" id="IPR008927">
    <property type="entry name" value="6-PGluconate_DH-like_C_sf"/>
</dbReference>
<dbReference type="Gene3D" id="1.10.1040.10">
    <property type="entry name" value="N-(1-d-carboxylethyl)-l-norvaline Dehydrogenase, domain 2"/>
    <property type="match status" value="1"/>
</dbReference>
<dbReference type="InterPro" id="IPR002204">
    <property type="entry name" value="3-OH-isobutyrate_DH-rel_CS"/>
</dbReference>
<dbReference type="Proteomes" id="UP000237481">
    <property type="component" value="Unassembled WGS sequence"/>
</dbReference>
<reference evidence="11 12" key="1">
    <citation type="submission" date="2018-01" db="EMBL/GenBank/DDBJ databases">
        <title>Harnessing the power of phylogenomics to disentangle the directionality and signatures of interkingdom host jumping in the parasitic fungal genus Tolypocladium.</title>
        <authorList>
            <person name="Quandt C.A."/>
            <person name="Patterson W."/>
            <person name="Spatafora J.W."/>
        </authorList>
    </citation>
    <scope>NUCLEOTIDE SEQUENCE [LARGE SCALE GENOMIC DNA]</scope>
    <source>
        <strain evidence="11 12">NRBC 100945</strain>
    </source>
</reference>
<evidence type="ECO:0000256" key="2">
    <source>
        <dbReference type="ARBA" id="ARBA00006013"/>
    </source>
</evidence>
<dbReference type="EMBL" id="PKSG01000679">
    <property type="protein sequence ID" value="POR33571.1"/>
    <property type="molecule type" value="Genomic_DNA"/>
</dbReference>
<evidence type="ECO:0000256" key="7">
    <source>
        <dbReference type="ARBA" id="ARBA00049197"/>
    </source>
</evidence>
<comment type="caution">
    <text evidence="11">The sequence shown here is derived from an EMBL/GenBank/DDBJ whole genome shotgun (WGS) entry which is preliminary data.</text>
</comment>
<dbReference type="Pfam" id="PF14833">
    <property type="entry name" value="NAD_binding_11"/>
    <property type="match status" value="1"/>
</dbReference>
<evidence type="ECO:0000259" key="10">
    <source>
        <dbReference type="Pfam" id="PF14833"/>
    </source>
</evidence>
<dbReference type="GO" id="GO:0005739">
    <property type="term" value="C:mitochondrion"/>
    <property type="evidence" value="ECO:0007669"/>
    <property type="project" value="TreeGrafter"/>
</dbReference>
<comment type="catalytic activity">
    <reaction evidence="7">
        <text>3-hydroxy-2-methylpropanoate + NAD(+) = 2-methyl-3-oxopropanoate + NADH + H(+)</text>
        <dbReference type="Rhea" id="RHEA:17681"/>
        <dbReference type="ChEBI" id="CHEBI:11805"/>
        <dbReference type="ChEBI" id="CHEBI:15378"/>
        <dbReference type="ChEBI" id="CHEBI:57540"/>
        <dbReference type="ChEBI" id="CHEBI:57700"/>
        <dbReference type="ChEBI" id="CHEBI:57945"/>
        <dbReference type="EC" id="1.1.1.31"/>
    </reaction>
</comment>
<keyword evidence="4" id="KW-0101">Branched-chain amino acid catabolism</keyword>